<evidence type="ECO:0000313" key="2">
    <source>
        <dbReference type="EMBL" id="MBW4464696.1"/>
    </source>
</evidence>
<dbReference type="EMBL" id="JAHHHV010000018">
    <property type="protein sequence ID" value="MBW4464696.1"/>
    <property type="molecule type" value="Genomic_DNA"/>
</dbReference>
<evidence type="ECO:0000313" key="3">
    <source>
        <dbReference type="Proteomes" id="UP000707356"/>
    </source>
</evidence>
<protein>
    <submittedName>
        <fullName evidence="2">DUF3120 domain-containing protein</fullName>
    </submittedName>
</protein>
<gene>
    <name evidence="2" type="ORF">KME07_04555</name>
</gene>
<keyword evidence="1" id="KW-0472">Membrane</keyword>
<feature type="transmembrane region" description="Helical" evidence="1">
    <location>
        <begin position="159"/>
        <end position="179"/>
    </location>
</feature>
<proteinExistence type="predicted"/>
<dbReference type="Pfam" id="PF11318">
    <property type="entry name" value="DUF3120"/>
    <property type="match status" value="1"/>
</dbReference>
<name>A0A951P826_9CYAN</name>
<feature type="transmembrane region" description="Helical" evidence="1">
    <location>
        <begin position="58"/>
        <end position="75"/>
    </location>
</feature>
<evidence type="ECO:0000256" key="1">
    <source>
        <dbReference type="SAM" id="Phobius"/>
    </source>
</evidence>
<organism evidence="2 3">
    <name type="scientific">Pegethrix bostrychoides GSE-TBD4-15B</name>
    <dbReference type="NCBI Taxonomy" id="2839662"/>
    <lineage>
        <taxon>Bacteria</taxon>
        <taxon>Bacillati</taxon>
        <taxon>Cyanobacteriota</taxon>
        <taxon>Cyanophyceae</taxon>
        <taxon>Oculatellales</taxon>
        <taxon>Oculatellaceae</taxon>
        <taxon>Pegethrix</taxon>
    </lineage>
</organism>
<dbReference type="AlphaFoldDB" id="A0A951P826"/>
<reference evidence="2" key="2">
    <citation type="journal article" date="2022" name="Microbiol. Resour. Announc.">
        <title>Metagenome Sequencing to Explore Phylogenomics of Terrestrial Cyanobacteria.</title>
        <authorList>
            <person name="Ward R.D."/>
            <person name="Stajich J.E."/>
            <person name="Johansen J.R."/>
            <person name="Huntemann M."/>
            <person name="Clum A."/>
            <person name="Foster B."/>
            <person name="Foster B."/>
            <person name="Roux S."/>
            <person name="Palaniappan K."/>
            <person name="Varghese N."/>
            <person name="Mukherjee S."/>
            <person name="Reddy T.B.K."/>
            <person name="Daum C."/>
            <person name="Copeland A."/>
            <person name="Chen I.A."/>
            <person name="Ivanova N.N."/>
            <person name="Kyrpides N.C."/>
            <person name="Shapiro N."/>
            <person name="Eloe-Fadrosh E.A."/>
            <person name="Pietrasiak N."/>
        </authorList>
    </citation>
    <scope>NUCLEOTIDE SEQUENCE</scope>
    <source>
        <strain evidence="2">GSE-TBD4-15B</strain>
    </source>
</reference>
<reference evidence="2" key="1">
    <citation type="submission" date="2021-05" db="EMBL/GenBank/DDBJ databases">
        <authorList>
            <person name="Pietrasiak N."/>
            <person name="Ward R."/>
            <person name="Stajich J.E."/>
            <person name="Kurbessoian T."/>
        </authorList>
    </citation>
    <scope>NUCLEOTIDE SEQUENCE</scope>
    <source>
        <strain evidence="2">GSE-TBD4-15B</strain>
    </source>
</reference>
<sequence>MQCWQIFAAAACLVCLPVFVQAPLVRLWPWFSLCSTLPLVWLSLRLKRHPMQSLWGDLLLGFSWTWLAGSIYWGWLRSEPLVHLPVEAIGLPFAIVDLYRGQNRLGNWFYLGSLFGTAMTDLYFYWVNLIPYWRQVMQVEPSLALSVLHDAVKLVQTPWGLGSAAVLLGVLLTVGLWPLRSSNQLSAWAFSGAVLSTIVVDGLFWLGAVLA</sequence>
<feature type="transmembrane region" description="Helical" evidence="1">
    <location>
        <begin position="108"/>
        <end position="127"/>
    </location>
</feature>
<feature type="transmembrane region" description="Helical" evidence="1">
    <location>
        <begin position="186"/>
        <end position="208"/>
    </location>
</feature>
<comment type="caution">
    <text evidence="2">The sequence shown here is derived from an EMBL/GenBank/DDBJ whole genome shotgun (WGS) entry which is preliminary data.</text>
</comment>
<keyword evidence="1" id="KW-0812">Transmembrane</keyword>
<dbReference type="Proteomes" id="UP000707356">
    <property type="component" value="Unassembled WGS sequence"/>
</dbReference>
<accession>A0A951P826</accession>
<keyword evidence="1" id="KW-1133">Transmembrane helix</keyword>
<dbReference type="InterPro" id="IPR021468">
    <property type="entry name" value="DUF3120"/>
</dbReference>